<dbReference type="Pfam" id="PF00975">
    <property type="entry name" value="Thioesterase"/>
    <property type="match status" value="1"/>
</dbReference>
<gene>
    <name evidence="4" type="ORF">FHR82_006068</name>
</gene>
<comment type="caution">
    <text evidence="4">The sequence shown here is derived from an EMBL/GenBank/DDBJ whole genome shotgun (WGS) entry which is preliminary data.</text>
</comment>
<dbReference type="GO" id="GO:0016787">
    <property type="term" value="F:hydrolase activity"/>
    <property type="evidence" value="ECO:0007669"/>
    <property type="project" value="UniProtKB-KW"/>
</dbReference>
<name>A0A7W7VH85_9PSEU</name>
<dbReference type="AlphaFoldDB" id="A0A7W7VH85"/>
<accession>A0A7W7VH85</accession>
<organism evidence="4 5">
    <name type="scientific">Actinophytocola algeriensis</name>
    <dbReference type="NCBI Taxonomy" id="1768010"/>
    <lineage>
        <taxon>Bacteria</taxon>
        <taxon>Bacillati</taxon>
        <taxon>Actinomycetota</taxon>
        <taxon>Actinomycetes</taxon>
        <taxon>Pseudonocardiales</taxon>
        <taxon>Pseudonocardiaceae</taxon>
    </lineage>
</organism>
<reference evidence="4 5" key="1">
    <citation type="submission" date="2020-08" db="EMBL/GenBank/DDBJ databases">
        <title>Genomic Encyclopedia of Type Strains, Phase III (KMG-III): the genomes of soil and plant-associated and newly described type strains.</title>
        <authorList>
            <person name="Whitman W."/>
        </authorList>
    </citation>
    <scope>NUCLEOTIDE SEQUENCE [LARGE SCALE GENOMIC DNA]</scope>
    <source>
        <strain evidence="4 5">CECT 8960</strain>
    </source>
</reference>
<evidence type="ECO:0000259" key="3">
    <source>
        <dbReference type="SMART" id="SM00824"/>
    </source>
</evidence>
<dbReference type="Gene3D" id="3.40.50.1820">
    <property type="entry name" value="alpha/beta hydrolase"/>
    <property type="match status" value="1"/>
</dbReference>
<dbReference type="SMART" id="SM00824">
    <property type="entry name" value="PKS_TE"/>
    <property type="match status" value="1"/>
</dbReference>
<dbReference type="EMBL" id="JACHJQ010000006">
    <property type="protein sequence ID" value="MBB4909810.1"/>
    <property type="molecule type" value="Genomic_DNA"/>
</dbReference>
<evidence type="ECO:0000313" key="5">
    <source>
        <dbReference type="Proteomes" id="UP000520767"/>
    </source>
</evidence>
<dbReference type="GO" id="GO:0008610">
    <property type="term" value="P:lipid biosynthetic process"/>
    <property type="evidence" value="ECO:0007669"/>
    <property type="project" value="TreeGrafter"/>
</dbReference>
<dbReference type="PANTHER" id="PTHR11487:SF0">
    <property type="entry name" value="S-ACYL FATTY ACID SYNTHASE THIOESTERASE, MEDIUM CHAIN"/>
    <property type="match status" value="1"/>
</dbReference>
<proteinExistence type="inferred from homology"/>
<dbReference type="PANTHER" id="PTHR11487">
    <property type="entry name" value="THIOESTERASE"/>
    <property type="match status" value="1"/>
</dbReference>
<evidence type="ECO:0000256" key="2">
    <source>
        <dbReference type="ARBA" id="ARBA00022801"/>
    </source>
</evidence>
<evidence type="ECO:0000256" key="1">
    <source>
        <dbReference type="ARBA" id="ARBA00007169"/>
    </source>
</evidence>
<dbReference type="InterPro" id="IPR001031">
    <property type="entry name" value="Thioesterase"/>
</dbReference>
<evidence type="ECO:0000313" key="4">
    <source>
        <dbReference type="EMBL" id="MBB4909810.1"/>
    </source>
</evidence>
<dbReference type="SUPFAM" id="SSF53474">
    <property type="entry name" value="alpha/beta-Hydrolases"/>
    <property type="match status" value="1"/>
</dbReference>
<keyword evidence="5" id="KW-1185">Reference proteome</keyword>
<dbReference type="InterPro" id="IPR012223">
    <property type="entry name" value="TEII"/>
</dbReference>
<dbReference type="PROSITE" id="PS51257">
    <property type="entry name" value="PROKAR_LIPOPROTEIN"/>
    <property type="match status" value="1"/>
</dbReference>
<sequence>MSGANQRTPGWLVPFAPIGARPVLVCLPQAGSGCGVFRSWQETHDDLTVVGVQLPGRENRFTDEFPGTFADAVAEIVAALVAAVPAGLPIVLFGHSLGGLLGYEVARALPETHTPSALVVAASRPPHLSGRAAGSMGADGGLETFANLLSATELDGDLRELVMELLTQDAELSATYTDPGGAPVPCPLHAWGGAADEIVTADHIAGWAGYTEVVFHTRQFAGGHGFCLDEPDAAAALRALFSPAFSPPRQGV</sequence>
<dbReference type="Proteomes" id="UP000520767">
    <property type="component" value="Unassembled WGS sequence"/>
</dbReference>
<comment type="similarity">
    <text evidence="1">Belongs to the thioesterase family.</text>
</comment>
<feature type="domain" description="Thioesterase TesA-like" evidence="3">
    <location>
        <begin position="25"/>
        <end position="241"/>
    </location>
</feature>
<dbReference type="RefSeq" id="WP_184813872.1">
    <property type="nucleotide sequence ID" value="NZ_JACHJQ010000006.1"/>
</dbReference>
<keyword evidence="2" id="KW-0378">Hydrolase</keyword>
<dbReference type="InterPro" id="IPR020802">
    <property type="entry name" value="TesA-like"/>
</dbReference>
<protein>
    <submittedName>
        <fullName evidence="4">Surfactin synthase thioesterase subunit</fullName>
    </submittedName>
</protein>
<dbReference type="InterPro" id="IPR029058">
    <property type="entry name" value="AB_hydrolase_fold"/>
</dbReference>